<name>A0A4C1Z6R6_EUMVA</name>
<reference evidence="1 2" key="1">
    <citation type="journal article" date="2019" name="Commun. Biol.">
        <title>The bagworm genome reveals a unique fibroin gene that provides high tensile strength.</title>
        <authorList>
            <person name="Kono N."/>
            <person name="Nakamura H."/>
            <person name="Ohtoshi R."/>
            <person name="Tomita M."/>
            <person name="Numata K."/>
            <person name="Arakawa K."/>
        </authorList>
    </citation>
    <scope>NUCLEOTIDE SEQUENCE [LARGE SCALE GENOMIC DNA]</scope>
</reference>
<evidence type="ECO:0000313" key="2">
    <source>
        <dbReference type="Proteomes" id="UP000299102"/>
    </source>
</evidence>
<protein>
    <submittedName>
        <fullName evidence="1">Uncharacterized protein</fullName>
    </submittedName>
</protein>
<organism evidence="1 2">
    <name type="scientific">Eumeta variegata</name>
    <name type="common">Bagworm moth</name>
    <name type="synonym">Eumeta japonica</name>
    <dbReference type="NCBI Taxonomy" id="151549"/>
    <lineage>
        <taxon>Eukaryota</taxon>
        <taxon>Metazoa</taxon>
        <taxon>Ecdysozoa</taxon>
        <taxon>Arthropoda</taxon>
        <taxon>Hexapoda</taxon>
        <taxon>Insecta</taxon>
        <taxon>Pterygota</taxon>
        <taxon>Neoptera</taxon>
        <taxon>Endopterygota</taxon>
        <taxon>Lepidoptera</taxon>
        <taxon>Glossata</taxon>
        <taxon>Ditrysia</taxon>
        <taxon>Tineoidea</taxon>
        <taxon>Psychidae</taxon>
        <taxon>Oiketicinae</taxon>
        <taxon>Eumeta</taxon>
    </lineage>
</organism>
<comment type="caution">
    <text evidence="1">The sequence shown here is derived from an EMBL/GenBank/DDBJ whole genome shotgun (WGS) entry which is preliminary data.</text>
</comment>
<sequence length="226" mass="24812">MKFAIANDEMGHPELRPYGVLRVGTCVCTCRSSLTNISGSDSFSSGLPTAIWTSAIHSLSDHYLPSSAHSSSMRYPIPAQEAVSPLHLRVCMGGGDYLLLGDSQAHLSLENVYNVRVDESHIYRNSFLPQLLRTWWFYSNGGWVRRTATARLVVGSPSSLEVEVALRPSGQLRSNLAVDAVCSVARRRSRETDMVEFPSSGLSMTAWTNIGDKDSPMKRLLSEASC</sequence>
<proteinExistence type="predicted"/>
<dbReference type="Proteomes" id="UP000299102">
    <property type="component" value="Unassembled WGS sequence"/>
</dbReference>
<keyword evidence="2" id="KW-1185">Reference proteome</keyword>
<evidence type="ECO:0000313" key="1">
    <source>
        <dbReference type="EMBL" id="GBP83012.1"/>
    </source>
</evidence>
<dbReference type="EMBL" id="BGZK01001598">
    <property type="protein sequence ID" value="GBP83012.1"/>
    <property type="molecule type" value="Genomic_DNA"/>
</dbReference>
<dbReference type="AlphaFoldDB" id="A0A4C1Z6R6"/>
<accession>A0A4C1Z6R6</accession>
<gene>
    <name evidence="1" type="ORF">EVAR_58460_1</name>
</gene>